<keyword evidence="3" id="KW-1185">Reference proteome</keyword>
<dbReference type="EMBL" id="ADBJ01000042">
    <property type="protein sequence ID" value="EFA77730.1"/>
    <property type="molecule type" value="Genomic_DNA"/>
</dbReference>
<evidence type="ECO:0000256" key="1">
    <source>
        <dbReference type="SAM" id="Phobius"/>
    </source>
</evidence>
<dbReference type="Proteomes" id="UP000001396">
    <property type="component" value="Unassembled WGS sequence"/>
</dbReference>
<proteinExistence type="predicted"/>
<reference evidence="2 3" key="1">
    <citation type="journal article" date="2011" name="Genome Res.">
        <title>Phylogeny-wide analysis of social amoeba genomes highlights ancient origins for complex intercellular communication.</title>
        <authorList>
            <person name="Heidel A.J."/>
            <person name="Lawal H.M."/>
            <person name="Felder M."/>
            <person name="Schilde C."/>
            <person name="Helps N.R."/>
            <person name="Tunggal B."/>
            <person name="Rivero F."/>
            <person name="John U."/>
            <person name="Schleicher M."/>
            <person name="Eichinger L."/>
            <person name="Platzer M."/>
            <person name="Noegel A.A."/>
            <person name="Schaap P."/>
            <person name="Gloeckner G."/>
        </authorList>
    </citation>
    <scope>NUCLEOTIDE SEQUENCE [LARGE SCALE GENOMIC DNA]</scope>
    <source>
        <strain evidence="3">ATCC 26659 / Pp 5 / PN500</strain>
    </source>
</reference>
<gene>
    <name evidence="2" type="ORF">PPL_12342</name>
</gene>
<evidence type="ECO:0000313" key="3">
    <source>
        <dbReference type="Proteomes" id="UP000001396"/>
    </source>
</evidence>
<organism evidence="2 3">
    <name type="scientific">Heterostelium pallidum (strain ATCC 26659 / Pp 5 / PN500)</name>
    <name type="common">Cellular slime mold</name>
    <name type="synonym">Polysphondylium pallidum</name>
    <dbReference type="NCBI Taxonomy" id="670386"/>
    <lineage>
        <taxon>Eukaryota</taxon>
        <taxon>Amoebozoa</taxon>
        <taxon>Evosea</taxon>
        <taxon>Eumycetozoa</taxon>
        <taxon>Dictyostelia</taxon>
        <taxon>Acytosteliales</taxon>
        <taxon>Acytosteliaceae</taxon>
        <taxon>Heterostelium</taxon>
    </lineage>
</organism>
<name>D3BMC9_HETP5</name>
<evidence type="ECO:0000313" key="2">
    <source>
        <dbReference type="EMBL" id="EFA77730.1"/>
    </source>
</evidence>
<keyword evidence="1" id="KW-0472">Membrane</keyword>
<keyword evidence="1" id="KW-0812">Transmembrane</keyword>
<feature type="transmembrane region" description="Helical" evidence="1">
    <location>
        <begin position="18"/>
        <end position="39"/>
    </location>
</feature>
<dbReference type="GeneID" id="31367809"/>
<keyword evidence="1" id="KW-1133">Transmembrane helix</keyword>
<dbReference type="InParanoid" id="D3BMC9"/>
<accession>D3BMC9</accession>
<sequence length="238" mass="27452">MESTNAEESKKDEKIDKIISIVPAIIGLLLLIFIFYVVWQHCIRRRRINILDSDLEVGKKYVKDDLDTLSESGYEKKKSYQPIQFYFGVPISIYIARDTEAFFPEFREIIAQVFPDASVICAEPPLSHALNEIGVILYPVFVSGARVNASDYEYELTQLESKYGNRYEIIFTCLTYGANSNIKGLHRVIHDRFKAISLAYSSSRDLCFTNTNENSLNLLKETFENEISRYNCRQNINI</sequence>
<dbReference type="AlphaFoldDB" id="D3BMC9"/>
<comment type="caution">
    <text evidence="2">The sequence shown here is derived from an EMBL/GenBank/DDBJ whole genome shotgun (WGS) entry which is preliminary data.</text>
</comment>
<protein>
    <submittedName>
        <fullName evidence="2">Uncharacterized protein</fullName>
    </submittedName>
</protein>
<dbReference type="RefSeq" id="XP_020429858.1">
    <property type="nucleotide sequence ID" value="XM_020583077.1"/>
</dbReference>